<name>A0A495NYC8_9FLAO</name>
<reference evidence="5 6" key="1">
    <citation type="submission" date="2018-10" db="EMBL/GenBank/DDBJ databases">
        <title>Genomic Encyclopedia of Archaeal and Bacterial Type Strains, Phase II (KMG-II): from individual species to whole genera.</title>
        <authorList>
            <person name="Goeker M."/>
        </authorList>
    </citation>
    <scope>NUCLEOTIDE SEQUENCE [LARGE SCALE GENOMIC DNA]</scope>
    <source>
        <strain evidence="5 6">DSM 19839</strain>
    </source>
</reference>
<dbReference type="InterPro" id="IPR025667">
    <property type="entry name" value="SprB_repeat"/>
</dbReference>
<gene>
    <name evidence="5" type="ORF">BC962_3008</name>
</gene>
<feature type="domain" description="LamG-like jellyroll fold" evidence="4">
    <location>
        <begin position="2041"/>
        <end position="2175"/>
    </location>
</feature>
<evidence type="ECO:0000259" key="4">
    <source>
        <dbReference type="SMART" id="SM00560"/>
    </source>
</evidence>
<dbReference type="Proteomes" id="UP000276282">
    <property type="component" value="Unassembled WGS sequence"/>
</dbReference>
<feature type="region of interest" description="Disordered" evidence="3">
    <location>
        <begin position="2796"/>
        <end position="2827"/>
    </location>
</feature>
<evidence type="ECO:0000256" key="1">
    <source>
        <dbReference type="ARBA" id="ARBA00022729"/>
    </source>
</evidence>
<dbReference type="RefSeq" id="WP_121346791.1">
    <property type="nucleotide sequence ID" value="NZ_RBLG01000005.1"/>
</dbReference>
<dbReference type="InterPro" id="IPR006558">
    <property type="entry name" value="LamG-like"/>
</dbReference>
<dbReference type="Gene3D" id="2.60.120.200">
    <property type="match status" value="1"/>
</dbReference>
<dbReference type="GO" id="GO:0004553">
    <property type="term" value="F:hydrolase activity, hydrolyzing O-glycosyl compounds"/>
    <property type="evidence" value="ECO:0007669"/>
    <property type="project" value="UniProtKB-ARBA"/>
</dbReference>
<dbReference type="InterPro" id="IPR001791">
    <property type="entry name" value="Laminin_G"/>
</dbReference>
<dbReference type="Pfam" id="PF13385">
    <property type="entry name" value="Laminin_G_3"/>
    <property type="match status" value="1"/>
</dbReference>
<dbReference type="CDD" id="cd00110">
    <property type="entry name" value="LamG"/>
    <property type="match status" value="1"/>
</dbReference>
<dbReference type="OrthoDB" id="2582440at2"/>
<dbReference type="Gene3D" id="2.60.40.740">
    <property type="match status" value="1"/>
</dbReference>
<evidence type="ECO:0000313" key="6">
    <source>
        <dbReference type="Proteomes" id="UP000276282"/>
    </source>
</evidence>
<evidence type="ECO:0000313" key="5">
    <source>
        <dbReference type="EMBL" id="RKS43451.1"/>
    </source>
</evidence>
<dbReference type="InterPro" id="IPR013783">
    <property type="entry name" value="Ig-like_fold"/>
</dbReference>
<keyword evidence="6" id="KW-1185">Reference proteome</keyword>
<dbReference type="InterPro" id="IPR045828">
    <property type="entry name" value="PKD_Bacteroidetes"/>
</dbReference>
<dbReference type="Gene3D" id="2.60.40.10">
    <property type="entry name" value="Immunoglobulins"/>
    <property type="match status" value="1"/>
</dbReference>
<dbReference type="EMBL" id="RBLG01000005">
    <property type="protein sequence ID" value="RKS43451.1"/>
    <property type="molecule type" value="Genomic_DNA"/>
</dbReference>
<dbReference type="GO" id="GO:0005975">
    <property type="term" value="P:carbohydrate metabolic process"/>
    <property type="evidence" value="ECO:0007669"/>
    <property type="project" value="UniProtKB-ARBA"/>
</dbReference>
<keyword evidence="2" id="KW-1015">Disulfide bond</keyword>
<evidence type="ECO:0000256" key="2">
    <source>
        <dbReference type="ARBA" id="ARBA00023157"/>
    </source>
</evidence>
<sequence length="2904" mass="315284">MEKITLLIRSCLLIFILLCTSYNVFANKIIGSDKTSSDTNLVCHSLFDSANLSFLKFEESKVKKIATSKIAAKPTITLGNNPSVCKSDTSAKITYSTTTGNPNKYSITFSTEALAQGFQNTTAATLPTSPKEIPIVIPANLSSGSYSANLAISNPAGERSSNYSISVTIKESPTVNKPNDYIVCNNEIIPPIIYSGNNINGVIYNWTNNNPAINLSASGTGDITSFQAKNSGDTPITATIKVSPIVNGCTGETQEYKITVNPSPKFNKPADVVICDKTTTPVINFTGTTVSGTNYIWANNNTSIGLAASGNGSIPSFQARNTSNSPISATITIIPTANNCEGESQIFKITVNPTAKVNQPLDVIVCNEAAVPEIKFSGSTVSGTTYSWINNNPTIGLAALGNGNISAFTAKNTGNAPISASITVTPKANECEGIPVTFKITVNPTPKVNDVIDYAICNGDSFSKIIFEGSPVSGTKYNWTNNDTSIGLSGNGTEEIPAFTAVNNTTVPVTANILVTPVANNCDGDVMSFKITINPTPTITKPADIVVCDGEMVEEIILKGSSVSGTRRNWINDNIAIGLKATGQNKINSFIATNPTNQTVFATITINPIANDCEGIPETFKIEVKPKPRLIAPENQIYCNGVLTSTIPLSGSPNDILYDITGGAAIGLSNKLGVTEVPAFNTIPGNATILITPKSNTCIGEPVTYNIQVNPTPTVSLTPSSQTICSGELSNISLSGSLPETTFKWIITGISPPGSISGAIEGSGENIEQQLINNTNGVATVKYKIIPTANNCDGTPITAIINVNPTPILQITIPECLESVDLTSPNIKNGNTTSGLTYTYWTNAEATVPLSNPSSVEKGFFYIKGTTIPGCYIVKEVEITKLKPVLSNILDAPSQICSGSNFDFTPISSLENTSITWTRAAIGENPANQSDDKNIENPNETLLNVSSSPIIAKYIFKLETADGCINTSEINVNILPEPQLITNPVGDRCNGEEISHNLSSNLGNASINWRREAFLNNPRKTGSGNIMETLYNDSGNTVGVTYYITLSTSEGCSSEKQVNFSLLSGPKVTANASAIEICPGSKVNLSSVFENQGTLPSVLIDENFNASLSNWNTINNTTGGNTNASAWTIRNNNYDTGYGRIKSNDNSKFYLSNSDASGSGSSTNTILQYNKPINTIGYSTLNLSFWSYFRKYYDADNAVVQVSTINSNNDNDWTTIKTYTSDVNGVQNVDLSGFTGKQSLFIRFKYSANWGYWWALDNISISGTTKTPNVIWTSSTDPNWSSNEQNPQNVYPAETTIYTATYSDPDIECPGIGKIEVTVRQPPAVTITPNYCGDSTFIELVSDNIFASYQWESAGNIIGTDRSVNIELAQTYTLTVTDNFGCMGIGSISVSDELLTNGDFSQGNIGFYTEYQYVNDNPNTRNELNPEGYFAVNEDAHNFHNNFYGKDHTTGNGNFMIINGHPGSGKVIWRQTITNIQPNTNYYFSAWGMNLNPGNPARLQFQVNGVPTGTIADLKDAPKPTSNGQVNTNNWIQFYSNPFWNSGNSTTAVLEIINLETIRNGNDFGIDDVSFGTLEPIIFSISPSNNSAICEGSNLELYANIEGGRDPIEFEWTNPSGEIISTEENPVLENLLTADSGIYTLTVIDGYGCSPQIGTTEVIIVPETIVDAGEDQSVCAENAEIQLRGSILGSITTGNWTGGNGSFIPNRNKLDAIYTPSTEEISAGSVILTLISNLPDAPCEPVLDTIILTINPTPIVDSIETTMPSCYQGSNGTAKVILPAGTGPYTYVWSDGQTSQMATGLTAGEYNVLITNEFGCSITKEISITDPSLLEIVSSSFTPVQCFGGTDGSVSIEITGGVLEEESPNYNISLLDKEGIEIYREEDNSSGFLTVSNLIASTYTFIVSTSKACTSLSTALTVNQPDESPAYAGEDITIAECGTTIFNLSASEIDPSVASGNWTISLPIDGGEGSFSDSTSRKSSFEGKANTEYILRWTVTPTNGCPPIFDELIITFPPSCSKLDFDGVDDYVDFGDNFNLRNSENAFSLEAWVKPNSIKGINTIISKRNLNDLTDGGYDLILNKGKPSIRLNNKTISTTQSIGTDRWYHIAAVQEGNLINLYVDGIKLKTDNLSTKPGDINSPMLIGAMYDPAEPLNPKNNFHGWIEEVRIWKTGLNQEQVRFMMNQRIKNNNGNVQGEVIPMDVPTNLSWNNLEGYYRLITGEVENGFALDHGTSGISGLLKNIETTQENSAPLPYISKSDGKWFDSNSWLQSNVWNAPNTTGINGSLINWNIARISHNLKSEVKDITLLGLLSEENSLIMGKKNNKNQGQGLTISHYLKLDGFIDLAGKSQLVQNENSVLDESSLGYIEIDQQGTASSYNYNYWSSPVGEQAKSNNSPFKIKTIMLDGSNSNTPTNLDFGNGVTYADGPFATPRKISNYWIYKFRGTADQYSEWEHIGSEGVLKTGEGFTMKGTSGNGKINEEQNYVFTGKPNNGTIKLTVGKDQNYLLGNPYPSAIDAHEFLLDNIKANGGRNDDNIFNGALYFWDHFGGKTHILREYIGGYATKNLIDAVPAISTDERINSNGNRGVKKPEKFIAVGQGFFINTSLDPYLPENISVTGGEVVFKNSQRFFIPETPGNSQFLKPEKINKETIDNDVRAKIRLDYKSPMGYHRQILVGADVNTTNGFDLGYDAPLNDYNLEDFFWLIDNREYVIQGVSNFDLEQVLPIGIYITQEGEFTIEINALDNVPEETNIYVKDLEQNKFYDLREAKFKLDIAPGAYYERFQIVFQSDEDIAANTDEDTEEESNPDVEEDGSGDSKDGPDSNTNLDIIYTSTNRELAILNPDNLEIQKVVIYNLLGQKIQEFTEIENKKIMPLRVEEYPAAVYVVKMFSEKGEISKNIILMK</sequence>
<keyword evidence="1" id="KW-0732">Signal</keyword>
<dbReference type="InterPro" id="IPR013320">
    <property type="entry name" value="ConA-like_dom_sf"/>
</dbReference>
<comment type="caution">
    <text evidence="5">The sequence shown here is derived from an EMBL/GenBank/DDBJ whole genome shotgun (WGS) entry which is preliminary data.</text>
</comment>
<dbReference type="Pfam" id="PF13573">
    <property type="entry name" value="SprB"/>
    <property type="match status" value="2"/>
</dbReference>
<organism evidence="5 6">
    <name type="scientific">Gillisia mitskevichiae</name>
    <dbReference type="NCBI Taxonomy" id="270921"/>
    <lineage>
        <taxon>Bacteria</taxon>
        <taxon>Pseudomonadati</taxon>
        <taxon>Bacteroidota</taxon>
        <taxon>Flavobacteriia</taxon>
        <taxon>Flavobacteriales</taxon>
        <taxon>Flavobacteriaceae</taxon>
        <taxon>Gillisia</taxon>
    </lineage>
</organism>
<protein>
    <submittedName>
        <fullName evidence="5">SprB-like repeat protein</fullName>
    </submittedName>
</protein>
<dbReference type="SMART" id="SM00560">
    <property type="entry name" value="LamGL"/>
    <property type="match status" value="1"/>
</dbReference>
<accession>A0A495NYC8</accession>
<feature type="compositionally biased region" description="Acidic residues" evidence="3">
    <location>
        <begin position="2796"/>
        <end position="2814"/>
    </location>
</feature>
<evidence type="ECO:0000256" key="3">
    <source>
        <dbReference type="SAM" id="MobiDB-lite"/>
    </source>
</evidence>
<dbReference type="SUPFAM" id="SSF49899">
    <property type="entry name" value="Concanavalin A-like lectins/glucanases"/>
    <property type="match status" value="1"/>
</dbReference>
<dbReference type="Pfam" id="PF19406">
    <property type="entry name" value="PKD_5"/>
    <property type="match status" value="1"/>
</dbReference>
<proteinExistence type="predicted"/>